<name>A0A917RPK2_9ACTN</name>
<reference evidence="1" key="1">
    <citation type="journal article" date="2014" name="Int. J. Syst. Evol. Microbiol.">
        <title>Complete genome sequence of Corynebacterium casei LMG S-19264T (=DSM 44701T), isolated from a smear-ripened cheese.</title>
        <authorList>
            <consortium name="US DOE Joint Genome Institute (JGI-PGF)"/>
            <person name="Walter F."/>
            <person name="Albersmeier A."/>
            <person name="Kalinowski J."/>
            <person name="Ruckert C."/>
        </authorList>
    </citation>
    <scope>NUCLEOTIDE SEQUENCE</scope>
    <source>
        <strain evidence="1">JCM 3035</strain>
    </source>
</reference>
<dbReference type="EMBL" id="BMPQ01000058">
    <property type="protein sequence ID" value="GGL17108.1"/>
    <property type="molecule type" value="Genomic_DNA"/>
</dbReference>
<organism evidence="1 2">
    <name type="scientific">Streptomyces flaveus</name>
    <dbReference type="NCBI Taxonomy" id="66370"/>
    <lineage>
        <taxon>Bacteria</taxon>
        <taxon>Bacillati</taxon>
        <taxon>Actinomycetota</taxon>
        <taxon>Actinomycetes</taxon>
        <taxon>Kitasatosporales</taxon>
        <taxon>Streptomycetaceae</taxon>
        <taxon>Streptomyces</taxon>
        <taxon>Streptomyces aurantiacus group</taxon>
    </lineage>
</organism>
<reference evidence="1" key="2">
    <citation type="submission" date="2020-09" db="EMBL/GenBank/DDBJ databases">
        <authorList>
            <person name="Sun Q."/>
            <person name="Ohkuma M."/>
        </authorList>
    </citation>
    <scope>NUCLEOTIDE SEQUENCE</scope>
    <source>
        <strain evidence="1">JCM 3035</strain>
    </source>
</reference>
<comment type="caution">
    <text evidence="1">The sequence shown here is derived from an EMBL/GenBank/DDBJ whole genome shotgun (WGS) entry which is preliminary data.</text>
</comment>
<accession>A0A917RPK2</accession>
<protein>
    <submittedName>
        <fullName evidence="1">Uncharacterized protein</fullName>
    </submittedName>
</protein>
<gene>
    <name evidence="1" type="ORF">GCM10010094_92480</name>
</gene>
<dbReference type="AlphaFoldDB" id="A0A917RPK2"/>
<proteinExistence type="predicted"/>
<keyword evidence="2" id="KW-1185">Reference proteome</keyword>
<sequence>MGPAGPAVPADGPFRNSLSDGECAASVVPMGMLPAVERNSARVKTLRLAMVRADRYLIFDLTQPNGSTTQGEPFGSI</sequence>
<evidence type="ECO:0000313" key="2">
    <source>
        <dbReference type="Proteomes" id="UP000637788"/>
    </source>
</evidence>
<evidence type="ECO:0000313" key="1">
    <source>
        <dbReference type="EMBL" id="GGL17108.1"/>
    </source>
</evidence>
<dbReference type="Proteomes" id="UP000637788">
    <property type="component" value="Unassembled WGS sequence"/>
</dbReference>